<protein>
    <submittedName>
        <fullName evidence="9">Uncharacterized protein</fullName>
    </submittedName>
</protein>
<dbReference type="InterPro" id="IPR017930">
    <property type="entry name" value="Myb_dom"/>
</dbReference>
<dbReference type="SMART" id="SM00717">
    <property type="entry name" value="SANT"/>
    <property type="match status" value="2"/>
</dbReference>
<keyword evidence="3" id="KW-0804">Transcription</keyword>
<keyword evidence="10" id="KW-1185">Reference proteome</keyword>
<dbReference type="OrthoDB" id="2143914at2759"/>
<dbReference type="PROSITE" id="PS51293">
    <property type="entry name" value="SANT"/>
    <property type="match status" value="1"/>
</dbReference>
<feature type="domain" description="Myb-like" evidence="6">
    <location>
        <begin position="135"/>
        <end position="187"/>
    </location>
</feature>
<dbReference type="GO" id="GO:0019185">
    <property type="term" value="C:snRNA-activating protein complex"/>
    <property type="evidence" value="ECO:0007669"/>
    <property type="project" value="TreeGrafter"/>
</dbReference>
<feature type="compositionally biased region" description="Low complexity" evidence="5">
    <location>
        <begin position="205"/>
        <end position="223"/>
    </location>
</feature>
<keyword evidence="1" id="KW-0805">Transcription regulation</keyword>
<evidence type="ECO:0000256" key="1">
    <source>
        <dbReference type="ARBA" id="ARBA00023015"/>
    </source>
</evidence>
<gene>
    <name evidence="9" type="ORF">TRFO_33555</name>
</gene>
<proteinExistence type="predicted"/>
<dbReference type="SUPFAM" id="SSF46689">
    <property type="entry name" value="Homeodomain-like"/>
    <property type="match status" value="1"/>
</dbReference>
<evidence type="ECO:0000313" key="10">
    <source>
        <dbReference type="Proteomes" id="UP000179807"/>
    </source>
</evidence>
<dbReference type="CDD" id="cd00167">
    <property type="entry name" value="SANT"/>
    <property type="match status" value="2"/>
</dbReference>
<dbReference type="RefSeq" id="XP_068353052.1">
    <property type="nucleotide sequence ID" value="XM_068509145.1"/>
</dbReference>
<keyword evidence="2" id="KW-0238">DNA-binding</keyword>
<dbReference type="InterPro" id="IPR051575">
    <property type="entry name" value="Myb-like_DNA-bd"/>
</dbReference>
<dbReference type="PROSITE" id="PS51294">
    <property type="entry name" value="HTH_MYB"/>
    <property type="match status" value="2"/>
</dbReference>
<evidence type="ECO:0000259" key="7">
    <source>
        <dbReference type="PROSITE" id="PS51293"/>
    </source>
</evidence>
<feature type="domain" description="HTH myb-type" evidence="8">
    <location>
        <begin position="140"/>
        <end position="191"/>
    </location>
</feature>
<dbReference type="GO" id="GO:0042795">
    <property type="term" value="P:snRNA transcription by RNA polymerase II"/>
    <property type="evidence" value="ECO:0007669"/>
    <property type="project" value="TreeGrafter"/>
</dbReference>
<sequence>MSKSDHILIKLAVASLKESQQAYYRAHKNEIDQTFINFINHKRSFNDCQHDIKTHFENDDAPLVWLKSILDVDPIPLPIPPSGSSKTHPWSTNEDKRLICGIHQFGLDNWTPISLFVGNGRSRVHCRQRWKRFLDPNISKTKWTPMEEMKLVEEVNNSDNKKNWDKIADKMEGRTDLQCKYKYNKIQAHEAMSSSVNKSAGTDFNGEGPNNNSNNSSINNGLNQANTNYLNNLYNMNGNNENTFTTNQLNIMNPMVSLQTNQNQIHNPSIHNSPITKQQMHVCQLSPSNNVNNLQTFQTQFQPQHQFMQTQVPQNSHFTMNTNNNINGNNSNQYGQVQHLPNQPVVNPTFVQFQQPYIIYPHRLASGWEFDQPHQYQILVNTPTI</sequence>
<dbReference type="GO" id="GO:0001006">
    <property type="term" value="F:RNA polymerase III type 3 promoter sequence-specific DNA binding"/>
    <property type="evidence" value="ECO:0007669"/>
    <property type="project" value="TreeGrafter"/>
</dbReference>
<dbReference type="Gene3D" id="1.10.10.60">
    <property type="entry name" value="Homeodomain-like"/>
    <property type="match status" value="2"/>
</dbReference>
<evidence type="ECO:0000259" key="8">
    <source>
        <dbReference type="PROSITE" id="PS51294"/>
    </source>
</evidence>
<dbReference type="GeneID" id="94843849"/>
<evidence type="ECO:0000256" key="3">
    <source>
        <dbReference type="ARBA" id="ARBA00023163"/>
    </source>
</evidence>
<dbReference type="PROSITE" id="PS50090">
    <property type="entry name" value="MYB_LIKE"/>
    <property type="match status" value="2"/>
</dbReference>
<evidence type="ECO:0000256" key="4">
    <source>
        <dbReference type="ARBA" id="ARBA00023242"/>
    </source>
</evidence>
<accession>A0A1J4JQY2</accession>
<feature type="domain" description="HTH myb-type" evidence="8">
    <location>
        <begin position="86"/>
        <end position="138"/>
    </location>
</feature>
<dbReference type="Proteomes" id="UP000179807">
    <property type="component" value="Unassembled WGS sequence"/>
</dbReference>
<evidence type="ECO:0000259" key="6">
    <source>
        <dbReference type="PROSITE" id="PS50090"/>
    </source>
</evidence>
<dbReference type="InterPro" id="IPR017884">
    <property type="entry name" value="SANT_dom"/>
</dbReference>
<evidence type="ECO:0000256" key="2">
    <source>
        <dbReference type="ARBA" id="ARBA00023125"/>
    </source>
</evidence>
<reference evidence="9" key="1">
    <citation type="submission" date="2016-10" db="EMBL/GenBank/DDBJ databases">
        <authorList>
            <person name="Benchimol M."/>
            <person name="Almeida L.G."/>
            <person name="Vasconcelos A.T."/>
            <person name="Perreira-Neves A."/>
            <person name="Rosa I.A."/>
            <person name="Tasca T."/>
            <person name="Bogo M.R."/>
            <person name="de Souza W."/>
        </authorList>
    </citation>
    <scope>NUCLEOTIDE SEQUENCE [LARGE SCALE GENOMIC DNA]</scope>
    <source>
        <strain evidence="9">K</strain>
    </source>
</reference>
<feature type="domain" description="Myb-like" evidence="6">
    <location>
        <begin position="82"/>
        <end position="134"/>
    </location>
</feature>
<dbReference type="PANTHER" id="PTHR46621">
    <property type="entry name" value="SNRNA-ACTIVATING PROTEIN COMPLEX SUBUNIT 4"/>
    <property type="match status" value="1"/>
</dbReference>
<dbReference type="InterPro" id="IPR009057">
    <property type="entry name" value="Homeodomain-like_sf"/>
</dbReference>
<dbReference type="InterPro" id="IPR001005">
    <property type="entry name" value="SANT/Myb"/>
</dbReference>
<dbReference type="VEuPathDB" id="TrichDB:TRFO_33555"/>
<dbReference type="EMBL" id="MLAK01000981">
    <property type="protein sequence ID" value="OHS99915.1"/>
    <property type="molecule type" value="Genomic_DNA"/>
</dbReference>
<name>A0A1J4JQY2_9EUKA</name>
<comment type="caution">
    <text evidence="9">The sequence shown here is derived from an EMBL/GenBank/DDBJ whole genome shotgun (WGS) entry which is preliminary data.</text>
</comment>
<keyword evidence="4" id="KW-0539">Nucleus</keyword>
<evidence type="ECO:0000313" key="9">
    <source>
        <dbReference type="EMBL" id="OHS99915.1"/>
    </source>
</evidence>
<organism evidence="9 10">
    <name type="scientific">Tritrichomonas foetus</name>
    <dbReference type="NCBI Taxonomy" id="1144522"/>
    <lineage>
        <taxon>Eukaryota</taxon>
        <taxon>Metamonada</taxon>
        <taxon>Parabasalia</taxon>
        <taxon>Tritrichomonadida</taxon>
        <taxon>Tritrichomonadidae</taxon>
        <taxon>Tritrichomonas</taxon>
    </lineage>
</organism>
<evidence type="ECO:0000256" key="5">
    <source>
        <dbReference type="SAM" id="MobiDB-lite"/>
    </source>
</evidence>
<dbReference type="Pfam" id="PF13921">
    <property type="entry name" value="Myb_DNA-bind_6"/>
    <property type="match status" value="1"/>
</dbReference>
<dbReference type="AlphaFoldDB" id="A0A1J4JQY2"/>
<feature type="domain" description="SANT" evidence="7">
    <location>
        <begin position="138"/>
        <end position="191"/>
    </location>
</feature>
<feature type="region of interest" description="Disordered" evidence="5">
    <location>
        <begin position="194"/>
        <end position="223"/>
    </location>
</feature>
<dbReference type="GO" id="GO:0000978">
    <property type="term" value="F:RNA polymerase II cis-regulatory region sequence-specific DNA binding"/>
    <property type="evidence" value="ECO:0007669"/>
    <property type="project" value="TreeGrafter"/>
</dbReference>
<dbReference type="GO" id="GO:0042796">
    <property type="term" value="P:snRNA transcription by RNA polymerase III"/>
    <property type="evidence" value="ECO:0007669"/>
    <property type="project" value="TreeGrafter"/>
</dbReference>
<dbReference type="PANTHER" id="PTHR46621:SF1">
    <property type="entry name" value="SNRNA-ACTIVATING PROTEIN COMPLEX SUBUNIT 4"/>
    <property type="match status" value="1"/>
</dbReference>